<dbReference type="KEGG" id="tcu:Tcur_4034"/>
<dbReference type="eggNOG" id="ENOG50332RH">
    <property type="taxonomic scope" value="Bacteria"/>
</dbReference>
<organism evidence="2 3">
    <name type="scientific">Thermomonospora curvata (strain ATCC 19995 / DSM 43183 / JCM 3096 / KCTC 9072 / NBRC 15933 / NCIMB 10081 / Henssen B9)</name>
    <dbReference type="NCBI Taxonomy" id="471852"/>
    <lineage>
        <taxon>Bacteria</taxon>
        <taxon>Bacillati</taxon>
        <taxon>Actinomycetota</taxon>
        <taxon>Actinomycetes</taxon>
        <taxon>Streptosporangiales</taxon>
        <taxon>Thermomonosporaceae</taxon>
        <taxon>Thermomonospora</taxon>
    </lineage>
</organism>
<accession>D1AF19</accession>
<gene>
    <name evidence="2" type="ordered locus">Tcur_4034</name>
</gene>
<dbReference type="InterPro" id="IPR045596">
    <property type="entry name" value="DUF6459"/>
</dbReference>
<reference evidence="2 3" key="1">
    <citation type="journal article" date="2011" name="Stand. Genomic Sci.">
        <title>Complete genome sequence of Thermomonospora curvata type strain (B9).</title>
        <authorList>
            <person name="Chertkov O."/>
            <person name="Sikorski J."/>
            <person name="Nolan M."/>
            <person name="Lapidus A."/>
            <person name="Lucas S."/>
            <person name="Del Rio T.G."/>
            <person name="Tice H."/>
            <person name="Cheng J.F."/>
            <person name="Goodwin L."/>
            <person name="Pitluck S."/>
            <person name="Liolios K."/>
            <person name="Ivanova N."/>
            <person name="Mavromatis K."/>
            <person name="Mikhailova N."/>
            <person name="Ovchinnikova G."/>
            <person name="Pati A."/>
            <person name="Chen A."/>
            <person name="Palaniappan K."/>
            <person name="Djao O.D."/>
            <person name="Land M."/>
            <person name="Hauser L."/>
            <person name="Chang Y.J."/>
            <person name="Jeffries C.D."/>
            <person name="Brettin T."/>
            <person name="Han C."/>
            <person name="Detter J.C."/>
            <person name="Rohde M."/>
            <person name="Goker M."/>
            <person name="Woyke T."/>
            <person name="Bristow J."/>
            <person name="Eisen J.A."/>
            <person name="Markowitz V."/>
            <person name="Hugenholtz P."/>
            <person name="Klenk H.P."/>
            <person name="Kyrpides N.C."/>
        </authorList>
    </citation>
    <scope>NUCLEOTIDE SEQUENCE [LARGE SCALE GENOMIC DNA]</scope>
    <source>
        <strain evidence="3">ATCC 19995 / DSM 43183 / JCM 3096 / KCTC 9072 / NBRC 15933 / NCIMB 10081 / Henssen B9</strain>
    </source>
</reference>
<feature type="region of interest" description="Disordered" evidence="1">
    <location>
        <begin position="42"/>
        <end position="67"/>
    </location>
</feature>
<name>D1AF19_THECD</name>
<dbReference type="RefSeq" id="WP_012854347.1">
    <property type="nucleotide sequence ID" value="NC_013510.1"/>
</dbReference>
<evidence type="ECO:0000313" key="2">
    <source>
        <dbReference type="EMBL" id="ACY99563.1"/>
    </source>
</evidence>
<dbReference type="AlphaFoldDB" id="D1AF19"/>
<dbReference type="STRING" id="471852.Tcur_4034"/>
<evidence type="ECO:0000313" key="3">
    <source>
        <dbReference type="Proteomes" id="UP000001918"/>
    </source>
</evidence>
<dbReference type="HOGENOM" id="CLU_1365657_0_0_11"/>
<dbReference type="OrthoDB" id="3483459at2"/>
<keyword evidence="3" id="KW-1185">Reference proteome</keyword>
<dbReference type="EMBL" id="CP001738">
    <property type="protein sequence ID" value="ACY99563.1"/>
    <property type="molecule type" value="Genomic_DNA"/>
</dbReference>
<proteinExistence type="predicted"/>
<dbReference type="Pfam" id="PF20060">
    <property type="entry name" value="DUF6459"/>
    <property type="match status" value="1"/>
</dbReference>
<dbReference type="Proteomes" id="UP000001918">
    <property type="component" value="Chromosome"/>
</dbReference>
<sequence>MPSRTRRHTASPVRVLPYAAASAQPAVFGALALQPEPAPAGLCPLPGGPSRPGERAAAGRSRPAISRNSPAMPVLRAVGSPDRDEDLPAVAAATVRLVAEVLAGIRPVRQLARRATPQVCEGLLPFLAPHRGPVRPPRMLASWLQEPAPGAAETGAVIALAGRVQALALRLERHRGRWRCTALETTAPPGTPHRQRPPGR</sequence>
<evidence type="ECO:0000256" key="1">
    <source>
        <dbReference type="SAM" id="MobiDB-lite"/>
    </source>
</evidence>
<protein>
    <submittedName>
        <fullName evidence="2">Uncharacterized protein</fullName>
    </submittedName>
</protein>